<comment type="caution">
    <text evidence="9">The sequence shown here is derived from an EMBL/GenBank/DDBJ whole genome shotgun (WGS) entry which is preliminary data.</text>
</comment>
<feature type="transmembrane region" description="Helical" evidence="8">
    <location>
        <begin position="375"/>
        <end position="396"/>
    </location>
</feature>
<feature type="coiled-coil region" evidence="7">
    <location>
        <begin position="476"/>
        <end position="503"/>
    </location>
</feature>
<evidence type="ECO:0000256" key="7">
    <source>
        <dbReference type="SAM" id="Coils"/>
    </source>
</evidence>
<accession>A0A834XL23</accession>
<keyword evidence="2" id="KW-0808">Transferase</keyword>
<evidence type="ECO:0000256" key="6">
    <source>
        <dbReference type="ARBA" id="ARBA00023315"/>
    </source>
</evidence>
<dbReference type="OrthoDB" id="286734at2759"/>
<dbReference type="PANTHER" id="PTHR13906:SF4">
    <property type="entry name" value="LYSOPHOSPHOLIPID ACYLTRANSFERASE 6"/>
    <property type="match status" value="1"/>
</dbReference>
<evidence type="ECO:0000313" key="10">
    <source>
        <dbReference type="Proteomes" id="UP000639338"/>
    </source>
</evidence>
<dbReference type="GO" id="GO:0016020">
    <property type="term" value="C:membrane"/>
    <property type="evidence" value="ECO:0007669"/>
    <property type="project" value="UniProtKB-SubCell"/>
</dbReference>
<dbReference type="GO" id="GO:0016746">
    <property type="term" value="F:acyltransferase activity"/>
    <property type="evidence" value="ECO:0007669"/>
    <property type="project" value="UniProtKB-KW"/>
</dbReference>
<feature type="transmembrane region" description="Helical" evidence="8">
    <location>
        <begin position="243"/>
        <end position="263"/>
    </location>
</feature>
<dbReference type="InterPro" id="IPR049941">
    <property type="entry name" value="LPLAT_7/PORCN-like"/>
</dbReference>
<evidence type="ECO:0000256" key="1">
    <source>
        <dbReference type="ARBA" id="ARBA00004141"/>
    </source>
</evidence>
<name>A0A834XL23_APHGI</name>
<keyword evidence="4 8" id="KW-1133">Transmembrane helix</keyword>
<dbReference type="EMBL" id="JACMRX010000006">
    <property type="protein sequence ID" value="KAF7987309.1"/>
    <property type="molecule type" value="Genomic_DNA"/>
</dbReference>
<evidence type="ECO:0000256" key="8">
    <source>
        <dbReference type="SAM" id="Phobius"/>
    </source>
</evidence>
<dbReference type="GO" id="GO:0030258">
    <property type="term" value="P:lipid modification"/>
    <property type="evidence" value="ECO:0007669"/>
    <property type="project" value="TreeGrafter"/>
</dbReference>
<sequence>MPLPEDCLYDGARMFEGISDYFGLQVDQVNFVVSQFTGLFLASYFRTSLKLENVTPIVRHTYGLVVGLFMGYFCFGKQAVHLAGLPAICYIAIRTQNPHIVQRVVLVLALGYLSCVHIYRQLYDYTSYTLDITAPLMVITQKVISLAYSIHDGSSRDELELTPLQRHQAVKKIPTVLEFFGFIFHFQALLVGPVIFYRDYIEFIYETGFKDGEKFSNFYHDSLNNTDQMILEPSPIPVVVKKIISSIICAILFISLLPVFPIQKVKDDDFLQSSTLYKIMYLIISTTIVRFKYYYAWLFADAVCNNSGLGFNGIDADGKPHWDKFSNIDIFKFELSTNLRESIEAWNKGTNRWLRMVVYERTSKYQTIMTFFLSALWHGFYPGYYLTFAGGALFTFSGRAIRQTLRPYFLGSKILKIIYKVLTFITTRIVMAYLTFSFVLLEFTPSIRVYLSMYLIPHLLGLTAIFLLPLLPIGKLKNTQYQLRNLSNDIKNEQNINNELKINNNGFTKEAK</sequence>
<gene>
    <name evidence="9" type="ORF">HCN44_003071</name>
</gene>
<reference evidence="9 10" key="1">
    <citation type="submission" date="2020-08" db="EMBL/GenBank/DDBJ databases">
        <title>Aphidius gifuensis genome sequencing and assembly.</title>
        <authorList>
            <person name="Du Z."/>
        </authorList>
    </citation>
    <scope>NUCLEOTIDE SEQUENCE [LARGE SCALE GENOMIC DNA]</scope>
    <source>
        <strain evidence="9">YNYX2018</strain>
        <tissue evidence="9">Adults</tissue>
    </source>
</reference>
<feature type="transmembrane region" description="Helical" evidence="8">
    <location>
        <begin position="417"/>
        <end position="441"/>
    </location>
</feature>
<feature type="transmembrane region" description="Helical" evidence="8">
    <location>
        <begin position="100"/>
        <end position="119"/>
    </location>
</feature>
<keyword evidence="7" id="KW-0175">Coiled coil</keyword>
<evidence type="ECO:0000256" key="4">
    <source>
        <dbReference type="ARBA" id="ARBA00022989"/>
    </source>
</evidence>
<organism evidence="9 10">
    <name type="scientific">Aphidius gifuensis</name>
    <name type="common">Parasitoid wasp</name>
    <dbReference type="NCBI Taxonomy" id="684658"/>
    <lineage>
        <taxon>Eukaryota</taxon>
        <taxon>Metazoa</taxon>
        <taxon>Ecdysozoa</taxon>
        <taxon>Arthropoda</taxon>
        <taxon>Hexapoda</taxon>
        <taxon>Insecta</taxon>
        <taxon>Pterygota</taxon>
        <taxon>Neoptera</taxon>
        <taxon>Endopterygota</taxon>
        <taxon>Hymenoptera</taxon>
        <taxon>Apocrita</taxon>
        <taxon>Ichneumonoidea</taxon>
        <taxon>Braconidae</taxon>
        <taxon>Aphidiinae</taxon>
        <taxon>Aphidius</taxon>
    </lineage>
</organism>
<dbReference type="Pfam" id="PF03062">
    <property type="entry name" value="MBOAT"/>
    <property type="match status" value="1"/>
</dbReference>
<dbReference type="Proteomes" id="UP000639338">
    <property type="component" value="Unassembled WGS sequence"/>
</dbReference>
<evidence type="ECO:0000256" key="3">
    <source>
        <dbReference type="ARBA" id="ARBA00022692"/>
    </source>
</evidence>
<proteinExistence type="predicted"/>
<evidence type="ECO:0000313" key="9">
    <source>
        <dbReference type="EMBL" id="KAF7987309.1"/>
    </source>
</evidence>
<evidence type="ECO:0000256" key="2">
    <source>
        <dbReference type="ARBA" id="ARBA00022679"/>
    </source>
</evidence>
<evidence type="ECO:0000256" key="5">
    <source>
        <dbReference type="ARBA" id="ARBA00023136"/>
    </source>
</evidence>
<keyword evidence="5 8" id="KW-0472">Membrane</keyword>
<keyword evidence="10" id="KW-1185">Reference proteome</keyword>
<feature type="transmembrane region" description="Helical" evidence="8">
    <location>
        <begin position="29"/>
        <end position="49"/>
    </location>
</feature>
<keyword evidence="3 8" id="KW-0812">Transmembrane</keyword>
<feature type="transmembrane region" description="Helical" evidence="8">
    <location>
        <begin position="176"/>
        <end position="197"/>
    </location>
</feature>
<feature type="transmembrane region" description="Helical" evidence="8">
    <location>
        <begin position="275"/>
        <end position="295"/>
    </location>
</feature>
<dbReference type="AlphaFoldDB" id="A0A834XL23"/>
<feature type="transmembrane region" description="Helical" evidence="8">
    <location>
        <begin position="61"/>
        <end position="80"/>
    </location>
</feature>
<keyword evidence="6" id="KW-0012">Acyltransferase</keyword>
<dbReference type="PANTHER" id="PTHR13906">
    <property type="entry name" value="PORCUPINE"/>
    <property type="match status" value="1"/>
</dbReference>
<comment type="subcellular location">
    <subcellularLocation>
        <location evidence="1">Membrane</location>
        <topology evidence="1">Multi-pass membrane protein</topology>
    </subcellularLocation>
</comment>
<feature type="transmembrane region" description="Helical" evidence="8">
    <location>
        <begin position="453"/>
        <end position="474"/>
    </location>
</feature>
<protein>
    <submittedName>
        <fullName evidence="9">Uncharacterized protein</fullName>
    </submittedName>
</protein>
<dbReference type="InterPro" id="IPR004299">
    <property type="entry name" value="MBOAT_fam"/>
</dbReference>